<dbReference type="AlphaFoldDB" id="A0A815QVJ1"/>
<reference evidence="2" key="1">
    <citation type="submission" date="2021-02" db="EMBL/GenBank/DDBJ databases">
        <authorList>
            <person name="Nowell W R."/>
        </authorList>
    </citation>
    <scope>NUCLEOTIDE SEQUENCE</scope>
</reference>
<sequence>MKKQHPILNIILVLFALSIELSTIEANDGRNGDVAYFQRSSSKNQIGDTKGKVATYNKNDGSNDVTAYHNGTFEPKTDGVYFSMFAAQIGSPQRVGKGDIHMWMQQSGKNEPNSNSIQSVDYGSTSDLVYATVFQTPVDCTFAFFIQSVEYGSTSVLVYATVFETPVDCTFAFLYSAFTVNECTSLGLIATQPENEPLVPSIIISTLQVSGGTNTIPYAQLFSSKTQLGNSNSDVVVMDGSSAVNKLDITTAEKHGIIKYNEAGIYFLIACGQVGSAKDTDASGEVHLWMRLNEKDIANSNTIKTIRNGNTAVLVSQTVVKLEAKDKVQLVFSTTNKELGLIASKPKNEPLVPGIIVSTFRLSNEENPITYAQLSSSQSQWGCVTPKTVKLDNNDGSHHINNNNGLIAFEESGTYFMMAAAQVGSEDDDGVGDVRMWFRLNGEDMADSNTIQTVEKDTAVLVCQTAIEIKTGDKLEIVIATDVTQGTLGLVAAKPHKEAAVPSIIVSVFKSTGSTTNSERTKPGKSNNKKHDYEIIDDVAYLQASSSKNQLTGTNPKAVTYNKVDGVNGYSTVKNDTFLYETPGYYFVVYGAQVGTPSGNGNGEVHMWTRENGKDDPSSNSIQTVERRSLSVLTYNSLIKAPVGREVTLIVSAYASNKCSSLGLIAQDFKHEPLVPSIIRSEIQLSDIDNPVHNLVLSSSKTQLGSSNSKAITYDQDQSTGVGIPTARSDGSIKFSEQGIYFVIFIAQGGSAADTRASGEILLGPQLNGKDIPNSNVIHSVRSGSNRGITCQTIVKAEANDKIRFVFSTTNEDLGLIATAEKNEPFVASLIATVFELGTRDNPVPYAQLSSSNSQWGCITPRKVELNNNDGSNRIRNNDGTIEIEEAGTYFVIAAGQVGSSDGKGNGDVHLWLRLNGKDIKDSNTVQTVDGDTIVLVCQAVIKIEAGDKLELVFSADVAKGKLGFVTSQPESKEKVPSMVFSAFKSSYTKSSKHYNKYNED</sequence>
<feature type="signal peptide" evidence="1">
    <location>
        <begin position="1"/>
        <end position="26"/>
    </location>
</feature>
<proteinExistence type="predicted"/>
<comment type="caution">
    <text evidence="2">The sequence shown here is derived from an EMBL/GenBank/DDBJ whole genome shotgun (WGS) entry which is preliminary data.</text>
</comment>
<name>A0A815QVJ1_9BILA</name>
<gene>
    <name evidence="2" type="ORF">VCS650_LOCUS40494</name>
</gene>
<evidence type="ECO:0000313" key="2">
    <source>
        <dbReference type="EMBL" id="CAF1468901.1"/>
    </source>
</evidence>
<evidence type="ECO:0000313" key="3">
    <source>
        <dbReference type="Proteomes" id="UP000663891"/>
    </source>
</evidence>
<feature type="chain" id="PRO_5032268873" evidence="1">
    <location>
        <begin position="27"/>
        <end position="1001"/>
    </location>
</feature>
<protein>
    <submittedName>
        <fullName evidence="2">Uncharacterized protein</fullName>
    </submittedName>
</protein>
<keyword evidence="1" id="KW-0732">Signal</keyword>
<dbReference type="OrthoDB" id="10035267at2759"/>
<dbReference type="EMBL" id="CAJNON010001522">
    <property type="protein sequence ID" value="CAF1468901.1"/>
    <property type="molecule type" value="Genomic_DNA"/>
</dbReference>
<organism evidence="2 3">
    <name type="scientific">Adineta steineri</name>
    <dbReference type="NCBI Taxonomy" id="433720"/>
    <lineage>
        <taxon>Eukaryota</taxon>
        <taxon>Metazoa</taxon>
        <taxon>Spiralia</taxon>
        <taxon>Gnathifera</taxon>
        <taxon>Rotifera</taxon>
        <taxon>Eurotatoria</taxon>
        <taxon>Bdelloidea</taxon>
        <taxon>Adinetida</taxon>
        <taxon>Adinetidae</taxon>
        <taxon>Adineta</taxon>
    </lineage>
</organism>
<accession>A0A815QVJ1</accession>
<evidence type="ECO:0000256" key="1">
    <source>
        <dbReference type="SAM" id="SignalP"/>
    </source>
</evidence>
<dbReference type="Proteomes" id="UP000663891">
    <property type="component" value="Unassembled WGS sequence"/>
</dbReference>